<comment type="similarity">
    <text evidence="1">Belongs to the AB hydrolase superfamily. Lipase family.</text>
</comment>
<evidence type="ECO:0000256" key="7">
    <source>
        <dbReference type="PIRSR" id="PIRSR000862-1"/>
    </source>
</evidence>
<dbReference type="GO" id="GO:0016788">
    <property type="term" value="F:hydrolase activity, acting on ester bonds"/>
    <property type="evidence" value="ECO:0007669"/>
    <property type="project" value="InterPro"/>
</dbReference>
<evidence type="ECO:0000256" key="3">
    <source>
        <dbReference type="ARBA" id="ARBA00022801"/>
    </source>
</evidence>
<accession>A0A146M1V9</accession>
<dbReference type="SUPFAM" id="SSF53474">
    <property type="entry name" value="alpha/beta-Hydrolases"/>
    <property type="match status" value="1"/>
</dbReference>
<feature type="active site" description="Nucleophile" evidence="7">
    <location>
        <position position="200"/>
    </location>
</feature>
<keyword evidence="4" id="KW-0442">Lipid degradation</keyword>
<organism evidence="9">
    <name type="scientific">Lygus hesperus</name>
    <name type="common">Western plant bug</name>
    <dbReference type="NCBI Taxonomy" id="30085"/>
    <lineage>
        <taxon>Eukaryota</taxon>
        <taxon>Metazoa</taxon>
        <taxon>Ecdysozoa</taxon>
        <taxon>Arthropoda</taxon>
        <taxon>Hexapoda</taxon>
        <taxon>Insecta</taxon>
        <taxon>Pterygota</taxon>
        <taxon>Neoptera</taxon>
        <taxon>Paraneoptera</taxon>
        <taxon>Hemiptera</taxon>
        <taxon>Heteroptera</taxon>
        <taxon>Panheteroptera</taxon>
        <taxon>Cimicomorpha</taxon>
        <taxon>Miridae</taxon>
        <taxon>Mirini</taxon>
        <taxon>Lygus</taxon>
    </lineage>
</organism>
<dbReference type="Pfam" id="PF04083">
    <property type="entry name" value="Abhydro_lipase"/>
    <property type="match status" value="1"/>
</dbReference>
<dbReference type="GO" id="GO:0016042">
    <property type="term" value="P:lipid catabolic process"/>
    <property type="evidence" value="ECO:0007669"/>
    <property type="project" value="UniProtKB-KW"/>
</dbReference>
<evidence type="ECO:0000256" key="4">
    <source>
        <dbReference type="ARBA" id="ARBA00022963"/>
    </source>
</evidence>
<feature type="non-terminal residue" evidence="9">
    <location>
        <position position="1"/>
    </location>
</feature>
<feature type="active site" description="Charge relay system" evidence="7">
    <location>
        <position position="401"/>
    </location>
</feature>
<evidence type="ECO:0000313" key="9">
    <source>
        <dbReference type="EMBL" id="JAQ13245.1"/>
    </source>
</evidence>
<keyword evidence="6" id="KW-0325">Glycoprotein</keyword>
<evidence type="ECO:0000256" key="6">
    <source>
        <dbReference type="ARBA" id="ARBA00023180"/>
    </source>
</evidence>
<gene>
    <name evidence="9" type="primary">Lip3_4</name>
    <name evidence="9" type="ORF">g.61430</name>
</gene>
<evidence type="ECO:0000256" key="5">
    <source>
        <dbReference type="ARBA" id="ARBA00023098"/>
    </source>
</evidence>
<feature type="active site" description="Charge relay system" evidence="7">
    <location>
        <position position="370"/>
    </location>
</feature>
<keyword evidence="5" id="KW-0443">Lipid metabolism</keyword>
<protein>
    <submittedName>
        <fullName evidence="9">Lipase 3</fullName>
    </submittedName>
</protein>
<dbReference type="EMBL" id="GDHC01005384">
    <property type="protein sequence ID" value="JAQ13245.1"/>
    <property type="molecule type" value="Transcribed_RNA"/>
</dbReference>
<reference evidence="9" key="1">
    <citation type="journal article" date="2016" name="Gigascience">
        <title>De novo construction of an expanded transcriptome assembly for the western tarnished plant bug, Lygus hesperus.</title>
        <authorList>
            <person name="Tassone E.E."/>
            <person name="Geib S.M."/>
            <person name="Hall B."/>
            <person name="Fabrick J.A."/>
            <person name="Brent C.S."/>
            <person name="Hull J.J."/>
        </authorList>
    </citation>
    <scope>NUCLEOTIDE SEQUENCE</scope>
</reference>
<dbReference type="InterPro" id="IPR006693">
    <property type="entry name" value="AB_hydrolase_lipase"/>
</dbReference>
<evidence type="ECO:0000259" key="8">
    <source>
        <dbReference type="Pfam" id="PF04083"/>
    </source>
</evidence>
<dbReference type="Gene3D" id="3.40.50.1820">
    <property type="entry name" value="alpha/beta hydrolase"/>
    <property type="match status" value="1"/>
</dbReference>
<dbReference type="InterPro" id="IPR029058">
    <property type="entry name" value="AB_hydrolase_fold"/>
</dbReference>
<sequence length="426" mass="48645">VAGRSRHPDFSTPSLELIRKLAMTALVRLAVLCVVCLRVAIGIDLVDTAMKWASVSWGETNVTMTRDIALRNGFQSELHRLETDDGYIIHMTRIRGIRDFTERPKLPVLLMHGLLSSSDHWLLGGRGKDLPLLLAELGYDVWLGDWRGNTFSRGHKFMSTSDPNYWNFTYHLRAHHDLPAFIDRVLHVSRAPQLFYIGYSYGTTAVMVLGSELPEYQSKIKQAILLAPVGYRLRDMHPKIQMAVDVVLNTYKTTTIRALFELLPREGLFFPLWRAACGSFQEACTKMLYYFFGQRGENIDQESFRALLPRLPSGASSLDLIYLAQIFTRGFRAYDFGKRTNQYVYGQKLPPDVPVEINTIPMALYYSPSDHLNSEEGVFELSRRLRNVTFVKKIGIANFSHLDYMIGKGVKEYLYDDIINLIVTLS</sequence>
<dbReference type="FunFam" id="3.40.50.1820:FF:000057">
    <property type="entry name" value="Lipase"/>
    <property type="match status" value="1"/>
</dbReference>
<keyword evidence="2" id="KW-0732">Signal</keyword>
<keyword evidence="3" id="KW-0378">Hydrolase</keyword>
<dbReference type="PANTHER" id="PTHR11005">
    <property type="entry name" value="LYSOSOMAL ACID LIPASE-RELATED"/>
    <property type="match status" value="1"/>
</dbReference>
<name>A0A146M1V9_LYGHE</name>
<dbReference type="PIRSF" id="PIRSF000862">
    <property type="entry name" value="Steryl_ester_lip"/>
    <property type="match status" value="1"/>
</dbReference>
<dbReference type="AlphaFoldDB" id="A0A146M1V9"/>
<feature type="domain" description="Partial AB-hydrolase lipase" evidence="8">
    <location>
        <begin position="66"/>
        <end position="123"/>
    </location>
</feature>
<proteinExistence type="inferred from homology"/>
<evidence type="ECO:0000256" key="1">
    <source>
        <dbReference type="ARBA" id="ARBA00010701"/>
    </source>
</evidence>
<evidence type="ECO:0000256" key="2">
    <source>
        <dbReference type="ARBA" id="ARBA00022729"/>
    </source>
</evidence>
<dbReference type="InterPro" id="IPR025483">
    <property type="entry name" value="Lipase_euk"/>
</dbReference>